<evidence type="ECO:0000313" key="3">
    <source>
        <dbReference type="Proteomes" id="UP001369736"/>
    </source>
</evidence>
<comment type="caution">
    <text evidence="2">The sequence shown here is derived from an EMBL/GenBank/DDBJ whole genome shotgun (WGS) entry which is preliminary data.</text>
</comment>
<dbReference type="RefSeq" id="WP_337704762.1">
    <property type="nucleotide sequence ID" value="NZ_JBBEGM010000008.1"/>
</dbReference>
<evidence type="ECO:0000313" key="2">
    <source>
        <dbReference type="EMBL" id="MEJ2863399.1"/>
    </source>
</evidence>
<keyword evidence="3" id="KW-1185">Reference proteome</keyword>
<name>A0ABU8M945_9PSEU</name>
<dbReference type="Pfam" id="PF04149">
    <property type="entry name" value="DUF397"/>
    <property type="match status" value="1"/>
</dbReference>
<feature type="domain" description="DUF397" evidence="1">
    <location>
        <begin position="12"/>
        <end position="63"/>
    </location>
</feature>
<sequence length="82" mass="8721">MSLTPAQIQGISWVKARSSANNGACVEVASVGEFIAVHDSKEPDGPALTYTPREWEAFLDGVKKGEFDHFACGGPAAEREAI</sequence>
<protein>
    <submittedName>
        <fullName evidence="2">DUF397 domain-containing protein</fullName>
    </submittedName>
</protein>
<evidence type="ECO:0000259" key="1">
    <source>
        <dbReference type="Pfam" id="PF04149"/>
    </source>
</evidence>
<accession>A0ABU8M945</accession>
<organism evidence="2 3">
    <name type="scientific">Actinomycetospora flava</name>
    <dbReference type="NCBI Taxonomy" id="3129232"/>
    <lineage>
        <taxon>Bacteria</taxon>
        <taxon>Bacillati</taxon>
        <taxon>Actinomycetota</taxon>
        <taxon>Actinomycetes</taxon>
        <taxon>Pseudonocardiales</taxon>
        <taxon>Pseudonocardiaceae</taxon>
        <taxon>Actinomycetospora</taxon>
    </lineage>
</organism>
<gene>
    <name evidence="2" type="ORF">WCD58_19685</name>
</gene>
<dbReference type="Proteomes" id="UP001369736">
    <property type="component" value="Unassembled WGS sequence"/>
</dbReference>
<dbReference type="InterPro" id="IPR007278">
    <property type="entry name" value="DUF397"/>
</dbReference>
<dbReference type="EMBL" id="JBBEGM010000008">
    <property type="protein sequence ID" value="MEJ2863399.1"/>
    <property type="molecule type" value="Genomic_DNA"/>
</dbReference>
<proteinExistence type="predicted"/>
<reference evidence="2 3" key="1">
    <citation type="submission" date="2024-03" db="EMBL/GenBank/DDBJ databases">
        <title>Actinomycetospora sp. OC33-EN07, a novel actinomycete isolated from wild orchid (Aerides multiflora).</title>
        <authorList>
            <person name="Suriyachadkun C."/>
        </authorList>
    </citation>
    <scope>NUCLEOTIDE SEQUENCE [LARGE SCALE GENOMIC DNA]</scope>
    <source>
        <strain evidence="2 3">OC33-EN07</strain>
    </source>
</reference>